<dbReference type="EMBL" id="VSSQ01123966">
    <property type="protein sequence ID" value="MPN55106.1"/>
    <property type="molecule type" value="Genomic_DNA"/>
</dbReference>
<feature type="compositionally biased region" description="Low complexity" evidence="1">
    <location>
        <begin position="23"/>
        <end position="37"/>
    </location>
</feature>
<feature type="region of interest" description="Disordered" evidence="1">
    <location>
        <begin position="12"/>
        <end position="37"/>
    </location>
</feature>
<proteinExistence type="predicted"/>
<evidence type="ECO:0000313" key="2">
    <source>
        <dbReference type="EMBL" id="MPN55106.1"/>
    </source>
</evidence>
<name>A0A645IVA5_9ZZZZ</name>
<comment type="caution">
    <text evidence="2">The sequence shown here is derived from an EMBL/GenBank/DDBJ whole genome shotgun (WGS) entry which is preliminary data.</text>
</comment>
<sequence length="89" mass="9170">MIGIGSRLTVPLSHTTGHTDHIAGGSMNNGSSHAASSGSLMFRKAQSGNANVNAGLLLIRHGACADLLVFHTSRVTRISVNPRSGRHGA</sequence>
<dbReference type="AlphaFoldDB" id="A0A645IVA5"/>
<organism evidence="2">
    <name type="scientific">bioreactor metagenome</name>
    <dbReference type="NCBI Taxonomy" id="1076179"/>
    <lineage>
        <taxon>unclassified sequences</taxon>
        <taxon>metagenomes</taxon>
        <taxon>ecological metagenomes</taxon>
    </lineage>
</organism>
<reference evidence="2" key="1">
    <citation type="submission" date="2019-08" db="EMBL/GenBank/DDBJ databases">
        <authorList>
            <person name="Kucharzyk K."/>
            <person name="Murdoch R.W."/>
            <person name="Higgins S."/>
            <person name="Loffler F."/>
        </authorList>
    </citation>
    <scope>NUCLEOTIDE SEQUENCE</scope>
</reference>
<accession>A0A645IVA5</accession>
<protein>
    <submittedName>
        <fullName evidence="2">Uncharacterized protein</fullName>
    </submittedName>
</protein>
<evidence type="ECO:0000256" key="1">
    <source>
        <dbReference type="SAM" id="MobiDB-lite"/>
    </source>
</evidence>
<gene>
    <name evidence="2" type="ORF">SDC9_202785</name>
</gene>